<dbReference type="AlphaFoldDB" id="A0A229P578"/>
<dbReference type="InterPro" id="IPR000620">
    <property type="entry name" value="EamA_dom"/>
</dbReference>
<dbReference type="Proteomes" id="UP000215145">
    <property type="component" value="Unassembled WGS sequence"/>
</dbReference>
<keyword evidence="4 6" id="KW-1133">Transmembrane helix</keyword>
<accession>A0A229P578</accession>
<comment type="caution">
    <text evidence="8">The sequence shown here is derived from an EMBL/GenBank/DDBJ whole genome shotgun (WGS) entry which is preliminary data.</text>
</comment>
<feature type="transmembrane region" description="Helical" evidence="6">
    <location>
        <begin position="211"/>
        <end position="235"/>
    </location>
</feature>
<dbReference type="PANTHER" id="PTHR32322">
    <property type="entry name" value="INNER MEMBRANE TRANSPORTER"/>
    <property type="match status" value="1"/>
</dbReference>
<feature type="transmembrane region" description="Helical" evidence="6">
    <location>
        <begin position="242"/>
        <end position="260"/>
    </location>
</feature>
<name>A0A229P578_9BACL</name>
<evidence type="ECO:0000256" key="1">
    <source>
        <dbReference type="ARBA" id="ARBA00004127"/>
    </source>
</evidence>
<feature type="transmembrane region" description="Helical" evidence="6">
    <location>
        <begin position="177"/>
        <end position="199"/>
    </location>
</feature>
<evidence type="ECO:0000256" key="5">
    <source>
        <dbReference type="ARBA" id="ARBA00023136"/>
    </source>
</evidence>
<dbReference type="SUPFAM" id="SSF103481">
    <property type="entry name" value="Multidrug resistance efflux transporter EmrE"/>
    <property type="match status" value="2"/>
</dbReference>
<evidence type="ECO:0000313" key="9">
    <source>
        <dbReference type="Proteomes" id="UP000215145"/>
    </source>
</evidence>
<dbReference type="Pfam" id="PF00892">
    <property type="entry name" value="EamA"/>
    <property type="match status" value="2"/>
</dbReference>
<gene>
    <name evidence="8" type="ORF">CGZ75_10850</name>
</gene>
<comment type="similarity">
    <text evidence="2">Belongs to the EamA transporter family.</text>
</comment>
<evidence type="ECO:0000256" key="3">
    <source>
        <dbReference type="ARBA" id="ARBA00022692"/>
    </source>
</evidence>
<dbReference type="RefSeq" id="WP_089524171.1">
    <property type="nucleotide sequence ID" value="NZ_NMUQ01000001.1"/>
</dbReference>
<evidence type="ECO:0000256" key="4">
    <source>
        <dbReference type="ARBA" id="ARBA00022989"/>
    </source>
</evidence>
<feature type="transmembrane region" description="Helical" evidence="6">
    <location>
        <begin position="266"/>
        <end position="285"/>
    </location>
</feature>
<protein>
    <submittedName>
        <fullName evidence="8">EamA family transporter</fullName>
    </submittedName>
</protein>
<keyword evidence="9" id="KW-1185">Reference proteome</keyword>
<evidence type="ECO:0000256" key="6">
    <source>
        <dbReference type="SAM" id="Phobius"/>
    </source>
</evidence>
<feature type="domain" description="EamA" evidence="7">
    <location>
        <begin position="150"/>
        <end position="285"/>
    </location>
</feature>
<dbReference type="InterPro" id="IPR037185">
    <property type="entry name" value="EmrE-like"/>
</dbReference>
<evidence type="ECO:0000313" key="8">
    <source>
        <dbReference type="EMBL" id="OXM17094.1"/>
    </source>
</evidence>
<feature type="domain" description="EamA" evidence="7">
    <location>
        <begin position="6"/>
        <end position="137"/>
    </location>
</feature>
<feature type="transmembrane region" description="Helical" evidence="6">
    <location>
        <begin position="123"/>
        <end position="139"/>
    </location>
</feature>
<feature type="transmembrane region" description="Helical" evidence="6">
    <location>
        <begin position="97"/>
        <end position="116"/>
    </location>
</feature>
<dbReference type="InterPro" id="IPR050638">
    <property type="entry name" value="AA-Vitamin_Transporters"/>
</dbReference>
<feature type="transmembrane region" description="Helical" evidence="6">
    <location>
        <begin position="66"/>
        <end position="85"/>
    </location>
</feature>
<sequence>MPRTLYVALILLSLIWGGSFFFIKVLLEEAGPWTIAFLRGAMGLVTIILIMLVLRKPFGLRSIPWLPMVIMSCFNTVVPWALIAFSETRITSGVASVLNATTPLWTIIVGTLFFGAAAGRKQWLGMLVSLAGIMILLGINPATLISVDGLGFVCMLAATLFYGIGSQLSKRLTGLSMYQATFGMLLCATVAGGMAAFVLEPFPTHVITSGAFLTSLVGLGVVGSGIAYIIFFYLIQKGSPEFATMVTYLVPVSAILWGYVLLNEEIHWNLLAGLAVILTGVFLATRKGSGPQKSRQPGAAGSGAVVSGVMGRNATVSAVTGADAARSEAVAGDAGKDVVVSESVRSDEVDSVK</sequence>
<dbReference type="OrthoDB" id="67135at2"/>
<keyword evidence="3 6" id="KW-0812">Transmembrane</keyword>
<reference evidence="8 9" key="1">
    <citation type="submission" date="2017-07" db="EMBL/GenBank/DDBJ databases">
        <title>Paenibacillus herberti R33 genome sequencing and assembly.</title>
        <authorList>
            <person name="Su W."/>
        </authorList>
    </citation>
    <scope>NUCLEOTIDE SEQUENCE [LARGE SCALE GENOMIC DNA]</scope>
    <source>
        <strain evidence="8 9">R33</strain>
    </source>
</reference>
<feature type="transmembrane region" description="Helical" evidence="6">
    <location>
        <begin position="145"/>
        <end position="165"/>
    </location>
</feature>
<evidence type="ECO:0000256" key="2">
    <source>
        <dbReference type="ARBA" id="ARBA00007362"/>
    </source>
</evidence>
<proteinExistence type="inferred from homology"/>
<feature type="transmembrane region" description="Helical" evidence="6">
    <location>
        <begin position="33"/>
        <end position="54"/>
    </location>
</feature>
<dbReference type="GO" id="GO:0016020">
    <property type="term" value="C:membrane"/>
    <property type="evidence" value="ECO:0007669"/>
    <property type="project" value="UniProtKB-SubCell"/>
</dbReference>
<dbReference type="PANTHER" id="PTHR32322:SF9">
    <property type="entry name" value="AMINO-ACID METABOLITE EFFLUX PUMP-RELATED"/>
    <property type="match status" value="1"/>
</dbReference>
<comment type="subcellular location">
    <subcellularLocation>
        <location evidence="1">Endomembrane system</location>
        <topology evidence="1">Multi-pass membrane protein</topology>
    </subcellularLocation>
</comment>
<organism evidence="8 9">
    <name type="scientific">Paenibacillus herberti</name>
    <dbReference type="NCBI Taxonomy" id="1619309"/>
    <lineage>
        <taxon>Bacteria</taxon>
        <taxon>Bacillati</taxon>
        <taxon>Bacillota</taxon>
        <taxon>Bacilli</taxon>
        <taxon>Bacillales</taxon>
        <taxon>Paenibacillaceae</taxon>
        <taxon>Paenibacillus</taxon>
    </lineage>
</organism>
<feature type="transmembrane region" description="Helical" evidence="6">
    <location>
        <begin position="7"/>
        <end position="27"/>
    </location>
</feature>
<keyword evidence="5 6" id="KW-0472">Membrane</keyword>
<evidence type="ECO:0000259" key="7">
    <source>
        <dbReference type="Pfam" id="PF00892"/>
    </source>
</evidence>
<dbReference type="EMBL" id="NMUQ01000001">
    <property type="protein sequence ID" value="OXM17094.1"/>
    <property type="molecule type" value="Genomic_DNA"/>
</dbReference>